<dbReference type="EMBL" id="SHLC01000001">
    <property type="protein sequence ID" value="RZU65596.1"/>
    <property type="molecule type" value="Genomic_DNA"/>
</dbReference>
<evidence type="ECO:0000313" key="1">
    <source>
        <dbReference type="EMBL" id="RZU65596.1"/>
    </source>
</evidence>
<dbReference type="AlphaFoldDB" id="A0A4V2GAU0"/>
<dbReference type="RefSeq" id="WP_242616306.1">
    <property type="nucleotide sequence ID" value="NZ_SHLC01000001.1"/>
</dbReference>
<reference evidence="1 2" key="1">
    <citation type="submission" date="2019-02" db="EMBL/GenBank/DDBJ databases">
        <title>Sequencing the genomes of 1000 actinobacteria strains.</title>
        <authorList>
            <person name="Klenk H.-P."/>
        </authorList>
    </citation>
    <scope>NUCLEOTIDE SEQUENCE [LARGE SCALE GENOMIC DNA]</scope>
    <source>
        <strain evidence="1 2">DSM 18319</strain>
    </source>
</reference>
<keyword evidence="2" id="KW-1185">Reference proteome</keyword>
<gene>
    <name evidence="1" type="ORF">EV379_1930</name>
</gene>
<name>A0A4V2GAU0_9MICO</name>
<evidence type="ECO:0000313" key="2">
    <source>
        <dbReference type="Proteomes" id="UP000291483"/>
    </source>
</evidence>
<sequence>MQELLGRLTSLDPDASASLKVIAYFDALVAGDVRVEALVRAAALLSGTVAGVESPQQCLRVAPDGGPAADAGSSAGWPGVNVSPDERVWIERSGHAHANDAMVLERFALAVGVLRTRRRSVTDDPVQLVIDVTRSEQERAAAATRLRLGNGQLRVVATPPAVHPTGPSTLIATAHGVVRATIVAGTDSMADHAPAGIGGPGDTMRLPASWSDALLALRLTDADHPRVDAAVLGVLLPAVRAIESEASRHPDVATLSTLDVRSAHTLAVLVEADSVRAAAGALGMHHSSLQARHEALGRELGYDPRSPLGRARYQLAALLLRLDRH</sequence>
<dbReference type="Proteomes" id="UP000291483">
    <property type="component" value="Unassembled WGS sequence"/>
</dbReference>
<organism evidence="1 2">
    <name type="scientific">Microterricola gilva</name>
    <dbReference type="NCBI Taxonomy" id="393267"/>
    <lineage>
        <taxon>Bacteria</taxon>
        <taxon>Bacillati</taxon>
        <taxon>Actinomycetota</taxon>
        <taxon>Actinomycetes</taxon>
        <taxon>Micrococcales</taxon>
        <taxon>Microbacteriaceae</taxon>
        <taxon>Microterricola</taxon>
    </lineage>
</organism>
<accession>A0A4V2GAU0</accession>
<dbReference type="Gene3D" id="1.10.10.2840">
    <property type="entry name" value="PucR C-terminal helix-turn-helix domain"/>
    <property type="match status" value="1"/>
</dbReference>
<dbReference type="InterPro" id="IPR042070">
    <property type="entry name" value="PucR_C-HTH_sf"/>
</dbReference>
<comment type="caution">
    <text evidence="1">The sequence shown here is derived from an EMBL/GenBank/DDBJ whole genome shotgun (WGS) entry which is preliminary data.</text>
</comment>
<proteinExistence type="predicted"/>
<protein>
    <submittedName>
        <fullName evidence="1">Uncharacterized protein</fullName>
    </submittedName>
</protein>